<dbReference type="Gene3D" id="1.10.630.10">
    <property type="entry name" value="Cytochrome P450"/>
    <property type="match status" value="1"/>
</dbReference>
<dbReference type="InterPro" id="IPR002401">
    <property type="entry name" value="Cyt_P450_E_grp-I"/>
</dbReference>
<evidence type="ECO:0000256" key="2">
    <source>
        <dbReference type="ARBA" id="ARBA00010617"/>
    </source>
</evidence>
<proteinExistence type="inferred from homology"/>
<dbReference type="Pfam" id="PF00067">
    <property type="entry name" value="p450"/>
    <property type="match status" value="1"/>
</dbReference>
<sequence>KLGKKDSYFHQDNLMTSVINLFVAGTDTTGTTLRWGLMLMAKYPHIQDRVQEEIDRVIGGRQPVVEDRKKLPYTDAVIHETQRLANIVPLNLPHITSCDVTLNGYFIKKGTTVVPLLTEWEKPNSFYPEHFLDEKGQFVKRDAFIPFSA</sequence>
<evidence type="ECO:0000313" key="5">
    <source>
        <dbReference type="EMBL" id="KAL0196648.1"/>
    </source>
</evidence>
<name>A0ABD0RE60_CIRMR</name>
<comment type="similarity">
    <text evidence="2">Belongs to the cytochrome P450 family.</text>
</comment>
<dbReference type="AlphaFoldDB" id="A0ABD0RE60"/>
<evidence type="ECO:0000256" key="1">
    <source>
        <dbReference type="ARBA" id="ARBA00001971"/>
    </source>
</evidence>
<keyword evidence="4" id="KW-0408">Iron</keyword>
<evidence type="ECO:0000313" key="6">
    <source>
        <dbReference type="Proteomes" id="UP001529510"/>
    </source>
</evidence>
<comment type="cofactor">
    <cofactor evidence="1">
        <name>heme</name>
        <dbReference type="ChEBI" id="CHEBI:30413"/>
    </cofactor>
</comment>
<dbReference type="PANTHER" id="PTHR24300:SF319">
    <property type="entry name" value="CYTOCHROME P450, FAMILY 2, SUBFAMILY AC, POLYPEPTIDE 1"/>
    <property type="match status" value="1"/>
</dbReference>
<feature type="non-terminal residue" evidence="5">
    <location>
        <position position="1"/>
    </location>
</feature>
<dbReference type="PANTHER" id="PTHR24300">
    <property type="entry name" value="CYTOCHROME P450 508A4-RELATED"/>
    <property type="match status" value="1"/>
</dbReference>
<dbReference type="InterPro" id="IPR001128">
    <property type="entry name" value="Cyt_P450"/>
</dbReference>
<dbReference type="InterPro" id="IPR050182">
    <property type="entry name" value="Cytochrome_P450_fam2"/>
</dbReference>
<evidence type="ECO:0000256" key="4">
    <source>
        <dbReference type="ARBA" id="ARBA00023004"/>
    </source>
</evidence>
<feature type="non-terminal residue" evidence="5">
    <location>
        <position position="149"/>
    </location>
</feature>
<protein>
    <submittedName>
        <fullName evidence="5">Uncharacterized protein</fullName>
    </submittedName>
</protein>
<dbReference type="PRINTS" id="PR00385">
    <property type="entry name" value="P450"/>
</dbReference>
<dbReference type="PRINTS" id="PR00463">
    <property type="entry name" value="EP450I"/>
</dbReference>
<reference evidence="5 6" key="1">
    <citation type="submission" date="2024-05" db="EMBL/GenBank/DDBJ databases">
        <title>Genome sequencing and assembly of Indian major carp, Cirrhinus mrigala (Hamilton, 1822).</title>
        <authorList>
            <person name="Mohindra V."/>
            <person name="Chowdhury L.M."/>
            <person name="Lal K."/>
            <person name="Jena J.K."/>
        </authorList>
    </citation>
    <scope>NUCLEOTIDE SEQUENCE [LARGE SCALE GENOMIC DNA]</scope>
    <source>
        <strain evidence="5">CM1030</strain>
        <tissue evidence="5">Blood</tissue>
    </source>
</reference>
<evidence type="ECO:0000256" key="3">
    <source>
        <dbReference type="ARBA" id="ARBA00022723"/>
    </source>
</evidence>
<keyword evidence="6" id="KW-1185">Reference proteome</keyword>
<dbReference type="FunFam" id="1.10.630.10:FF:000297">
    <property type="entry name" value="Uncharacterized protein"/>
    <property type="match status" value="1"/>
</dbReference>
<organism evidence="5 6">
    <name type="scientific">Cirrhinus mrigala</name>
    <name type="common">Mrigala</name>
    <dbReference type="NCBI Taxonomy" id="683832"/>
    <lineage>
        <taxon>Eukaryota</taxon>
        <taxon>Metazoa</taxon>
        <taxon>Chordata</taxon>
        <taxon>Craniata</taxon>
        <taxon>Vertebrata</taxon>
        <taxon>Euteleostomi</taxon>
        <taxon>Actinopterygii</taxon>
        <taxon>Neopterygii</taxon>
        <taxon>Teleostei</taxon>
        <taxon>Ostariophysi</taxon>
        <taxon>Cypriniformes</taxon>
        <taxon>Cyprinidae</taxon>
        <taxon>Labeoninae</taxon>
        <taxon>Labeonini</taxon>
        <taxon>Cirrhinus</taxon>
    </lineage>
</organism>
<dbReference type="GO" id="GO:0046872">
    <property type="term" value="F:metal ion binding"/>
    <property type="evidence" value="ECO:0007669"/>
    <property type="project" value="UniProtKB-KW"/>
</dbReference>
<dbReference type="EMBL" id="JAMKFB020000003">
    <property type="protein sequence ID" value="KAL0196648.1"/>
    <property type="molecule type" value="Genomic_DNA"/>
</dbReference>
<dbReference type="SUPFAM" id="SSF48264">
    <property type="entry name" value="Cytochrome P450"/>
    <property type="match status" value="1"/>
</dbReference>
<comment type="caution">
    <text evidence="5">The sequence shown here is derived from an EMBL/GenBank/DDBJ whole genome shotgun (WGS) entry which is preliminary data.</text>
</comment>
<keyword evidence="3" id="KW-0479">Metal-binding</keyword>
<gene>
    <name evidence="5" type="ORF">M9458_005188</name>
</gene>
<accession>A0ABD0RE60</accession>
<dbReference type="Proteomes" id="UP001529510">
    <property type="component" value="Unassembled WGS sequence"/>
</dbReference>
<dbReference type="InterPro" id="IPR036396">
    <property type="entry name" value="Cyt_P450_sf"/>
</dbReference>